<organism evidence="2 3">
    <name type="scientific">Leptospira weilii str. 2006001853</name>
    <dbReference type="NCBI Taxonomy" id="1001589"/>
    <lineage>
        <taxon>Bacteria</taxon>
        <taxon>Pseudomonadati</taxon>
        <taxon>Spirochaetota</taxon>
        <taxon>Spirochaetia</taxon>
        <taxon>Leptospirales</taxon>
        <taxon>Leptospiraceae</taxon>
        <taxon>Leptospira</taxon>
    </lineage>
</organism>
<dbReference type="Proteomes" id="UP000001338">
    <property type="component" value="Unassembled WGS sequence"/>
</dbReference>
<comment type="caution">
    <text evidence="2">The sequence shown here is derived from an EMBL/GenBank/DDBJ whole genome shotgun (WGS) entry which is preliminary data.</text>
</comment>
<keyword evidence="1" id="KW-1133">Transmembrane helix</keyword>
<keyword evidence="1" id="KW-0472">Membrane</keyword>
<proteinExistence type="predicted"/>
<keyword evidence="1" id="KW-0812">Transmembrane</keyword>
<protein>
    <submittedName>
        <fullName evidence="2">Uncharacterized protein</fullName>
    </submittedName>
</protein>
<name>A0A828Z227_9LEPT</name>
<accession>A0A828Z227</accession>
<dbReference type="RefSeq" id="WP_004499673.1">
    <property type="nucleotide sequence ID" value="NZ_AFLV02000043.1"/>
</dbReference>
<dbReference type="EMBL" id="AFLV02000043">
    <property type="protein sequence ID" value="EKR64416.1"/>
    <property type="molecule type" value="Genomic_DNA"/>
</dbReference>
<evidence type="ECO:0000313" key="2">
    <source>
        <dbReference type="EMBL" id="EKR64416.1"/>
    </source>
</evidence>
<feature type="transmembrane region" description="Helical" evidence="1">
    <location>
        <begin position="12"/>
        <end position="30"/>
    </location>
</feature>
<gene>
    <name evidence="2" type="ORF">LEP1GSC036_4742</name>
</gene>
<evidence type="ECO:0000256" key="1">
    <source>
        <dbReference type="SAM" id="Phobius"/>
    </source>
</evidence>
<evidence type="ECO:0000313" key="3">
    <source>
        <dbReference type="Proteomes" id="UP000001338"/>
    </source>
</evidence>
<reference evidence="2 3" key="1">
    <citation type="submission" date="2012-10" db="EMBL/GenBank/DDBJ databases">
        <authorList>
            <person name="Harkins D.M."/>
            <person name="Durkin A.S."/>
            <person name="Brinkac L.M."/>
            <person name="Haft D.H."/>
            <person name="Selengut J.D."/>
            <person name="Sanka R."/>
            <person name="DePew J."/>
            <person name="Purushe J."/>
            <person name="Whelen A.C."/>
            <person name="Vinetz J.M."/>
            <person name="Sutton G.G."/>
            <person name="Nierman W.C."/>
            <person name="Fouts D.E."/>
        </authorList>
    </citation>
    <scope>NUCLEOTIDE SEQUENCE [LARGE SCALE GENOMIC DNA]</scope>
    <source>
        <strain evidence="2 3">2006001853</strain>
    </source>
</reference>
<sequence>MFKLQRTHFLPMVKILIGVTLASFSIYIIYCVDKAGIVTALLAAPQPIIRNELLDLNHSLWRQRYNQEIPIVESEKPPSYSNVFSVQPERYLCAAPTGENISTGQYDKTEVCFLRLSAEDANWIRQKFANVPPGKLLDRNDHSWRQSWEQKGPGRPGLHADPLEEMYGDDAEEEPMTTGVVFLKWVTLRFLINQVNPNDLIHYSQLEADGFSSETKRVLRFIPYNPSIPNQASGCSSIFCCHRTDYYIPLQGNFLFLIKELHSHYM</sequence>
<dbReference type="AlphaFoldDB" id="A0A828Z227"/>